<accession>A0A2R5EJY1</accession>
<sequence length="379" mass="41634">MNLSETQLSILKLIDLYGEISRKQLALHSGLSQPAVTNITRELIDQKYILEGKETDSAGRAGRKEVLLYANADRFRFLGIDIGGYWIRFAISDNKLNIFHQSITPMHEFINVPDKLAALTDHINVFLQEHGIAAHTIDAIGVGVTGIINMEETHILNIPNLADWDNLPVVSVLQNAFHCPVFLEEGGRTMALAERLIGKGKHVDNFIVVNIGKGIVAGLMLSKQLVYGASNVGGLLGHVTVDETGRQCLCGNYGCLEMFGTYQMIEEKFAALDNSGISLEDAYQQNNKAAMTACIEAGNAIGIALSNVVNLINPQHIYLGGRLFETLPLVFEELKRTIQLRANRFANVVLSIEKNSFGDMEGLYGALTLAKSKLIHLYP</sequence>
<keyword evidence="6" id="KW-1185">Reference proteome</keyword>
<comment type="similarity">
    <text evidence="2">Belongs to the ROK (NagC/XylR) family.</text>
</comment>
<gene>
    <name evidence="5" type="ORF">PAT3040_01464</name>
</gene>
<evidence type="ECO:0000313" key="5">
    <source>
        <dbReference type="EMBL" id="GBG06922.1"/>
    </source>
</evidence>
<dbReference type="SUPFAM" id="SSF46785">
    <property type="entry name" value="Winged helix' DNA-binding domain"/>
    <property type="match status" value="1"/>
</dbReference>
<proteinExistence type="inferred from homology"/>
<protein>
    <submittedName>
        <fullName evidence="5">ROK family transcriptional regulator</fullName>
    </submittedName>
</protein>
<evidence type="ECO:0000256" key="2">
    <source>
        <dbReference type="ARBA" id="ARBA00006479"/>
    </source>
</evidence>
<dbReference type="Gene3D" id="1.10.10.10">
    <property type="entry name" value="Winged helix-like DNA-binding domain superfamily/Winged helix DNA-binding domain"/>
    <property type="match status" value="1"/>
</dbReference>
<dbReference type="SUPFAM" id="SSF53067">
    <property type="entry name" value="Actin-like ATPase domain"/>
    <property type="match status" value="1"/>
</dbReference>
<evidence type="ECO:0000256" key="1">
    <source>
        <dbReference type="ARBA" id="ARBA00002486"/>
    </source>
</evidence>
<dbReference type="InterPro" id="IPR036388">
    <property type="entry name" value="WH-like_DNA-bd_sf"/>
</dbReference>
<keyword evidence="3" id="KW-0119">Carbohydrate metabolism</keyword>
<dbReference type="PANTHER" id="PTHR18964:SF149">
    <property type="entry name" value="BIFUNCTIONAL UDP-N-ACETYLGLUCOSAMINE 2-EPIMERASE_N-ACETYLMANNOSAMINE KINASE"/>
    <property type="match status" value="1"/>
</dbReference>
<dbReference type="RefSeq" id="WP_108992077.1">
    <property type="nucleotide sequence ID" value="NZ_BDQX01000064.1"/>
</dbReference>
<dbReference type="GO" id="GO:0042732">
    <property type="term" value="P:D-xylose metabolic process"/>
    <property type="evidence" value="ECO:0007669"/>
    <property type="project" value="UniProtKB-KW"/>
</dbReference>
<keyword evidence="3" id="KW-0859">Xylose metabolism</keyword>
<dbReference type="InterPro" id="IPR043129">
    <property type="entry name" value="ATPase_NBD"/>
</dbReference>
<name>A0A2R5EJY1_9BACL</name>
<dbReference type="Gene3D" id="3.30.420.40">
    <property type="match status" value="2"/>
</dbReference>
<dbReference type="InterPro" id="IPR000835">
    <property type="entry name" value="HTH_MarR-typ"/>
</dbReference>
<dbReference type="PANTHER" id="PTHR18964">
    <property type="entry name" value="ROK (REPRESSOR, ORF, KINASE) FAMILY"/>
    <property type="match status" value="1"/>
</dbReference>
<evidence type="ECO:0000256" key="3">
    <source>
        <dbReference type="ARBA" id="ARBA00022629"/>
    </source>
</evidence>
<dbReference type="Proteomes" id="UP000245202">
    <property type="component" value="Unassembled WGS sequence"/>
</dbReference>
<dbReference type="Pfam" id="PF01047">
    <property type="entry name" value="MarR"/>
    <property type="match status" value="1"/>
</dbReference>
<evidence type="ECO:0000259" key="4">
    <source>
        <dbReference type="Pfam" id="PF01047"/>
    </source>
</evidence>
<dbReference type="Pfam" id="PF00480">
    <property type="entry name" value="ROK"/>
    <property type="match status" value="1"/>
</dbReference>
<dbReference type="InterPro" id="IPR036390">
    <property type="entry name" value="WH_DNA-bd_sf"/>
</dbReference>
<comment type="caution">
    <text evidence="5">The sequence shown here is derived from an EMBL/GenBank/DDBJ whole genome shotgun (WGS) entry which is preliminary data.</text>
</comment>
<evidence type="ECO:0000313" key="6">
    <source>
        <dbReference type="Proteomes" id="UP000245202"/>
    </source>
</evidence>
<dbReference type="GO" id="GO:0003700">
    <property type="term" value="F:DNA-binding transcription factor activity"/>
    <property type="evidence" value="ECO:0007669"/>
    <property type="project" value="InterPro"/>
</dbReference>
<dbReference type="EMBL" id="BDQX01000064">
    <property type="protein sequence ID" value="GBG06922.1"/>
    <property type="molecule type" value="Genomic_DNA"/>
</dbReference>
<reference evidence="5 6" key="1">
    <citation type="submission" date="2017-08" db="EMBL/GenBank/DDBJ databases">
        <title>Substantial Increase in Enzyme Production by Combined Drug-Resistance Mutations in Paenibacillus agaridevorans.</title>
        <authorList>
            <person name="Tanaka Y."/>
            <person name="Funane K."/>
            <person name="Hosaka T."/>
            <person name="Shiwa Y."/>
            <person name="Fujita N."/>
            <person name="Miyazaki T."/>
            <person name="Yoshikawa H."/>
            <person name="Murakami K."/>
            <person name="Kasahara K."/>
            <person name="Inaoka T."/>
            <person name="Hiraga Y."/>
            <person name="Ochi K."/>
        </authorList>
    </citation>
    <scope>NUCLEOTIDE SEQUENCE [LARGE SCALE GENOMIC DNA]</scope>
    <source>
        <strain evidence="5 6">T-3040</strain>
    </source>
</reference>
<dbReference type="AlphaFoldDB" id="A0A2R5EJY1"/>
<dbReference type="InterPro" id="IPR000600">
    <property type="entry name" value="ROK"/>
</dbReference>
<organism evidence="5 6">
    <name type="scientific">Paenibacillus agaridevorans</name>
    <dbReference type="NCBI Taxonomy" id="171404"/>
    <lineage>
        <taxon>Bacteria</taxon>
        <taxon>Bacillati</taxon>
        <taxon>Bacillota</taxon>
        <taxon>Bacilli</taxon>
        <taxon>Bacillales</taxon>
        <taxon>Paenibacillaceae</taxon>
        <taxon>Paenibacillus</taxon>
    </lineage>
</organism>
<comment type="function">
    <text evidence="1">Transcriptional repressor of xylose-utilizing enzymes.</text>
</comment>
<feature type="domain" description="HTH marR-type" evidence="4">
    <location>
        <begin position="3"/>
        <end position="49"/>
    </location>
</feature>